<evidence type="ECO:0000313" key="4">
    <source>
        <dbReference type="EMBL" id="VDH98482.1"/>
    </source>
</evidence>
<dbReference type="InterPro" id="IPR047153">
    <property type="entry name" value="TRIM45/56/19-like"/>
</dbReference>
<dbReference type="EMBL" id="UYJE01001017">
    <property type="protein sequence ID" value="VDH98482.1"/>
    <property type="molecule type" value="Genomic_DNA"/>
</dbReference>
<accession>A0A8B6C2Y7</accession>
<keyword evidence="2" id="KW-0175">Coiled coil</keyword>
<reference evidence="4" key="1">
    <citation type="submission" date="2018-11" db="EMBL/GenBank/DDBJ databases">
        <authorList>
            <person name="Alioto T."/>
            <person name="Alioto T."/>
        </authorList>
    </citation>
    <scope>NUCLEOTIDE SEQUENCE</scope>
</reference>
<keyword evidence="1" id="KW-0863">Zinc-finger</keyword>
<dbReference type="PANTHER" id="PTHR25462">
    <property type="entry name" value="BONUS, ISOFORM C-RELATED"/>
    <property type="match status" value="1"/>
</dbReference>
<organism evidence="4 5">
    <name type="scientific">Mytilus galloprovincialis</name>
    <name type="common">Mediterranean mussel</name>
    <dbReference type="NCBI Taxonomy" id="29158"/>
    <lineage>
        <taxon>Eukaryota</taxon>
        <taxon>Metazoa</taxon>
        <taxon>Spiralia</taxon>
        <taxon>Lophotrochozoa</taxon>
        <taxon>Mollusca</taxon>
        <taxon>Bivalvia</taxon>
        <taxon>Autobranchia</taxon>
        <taxon>Pteriomorphia</taxon>
        <taxon>Mytilida</taxon>
        <taxon>Mytiloidea</taxon>
        <taxon>Mytilidae</taxon>
        <taxon>Mytilinae</taxon>
        <taxon>Mytilus</taxon>
    </lineage>
</organism>
<name>A0A8B6C2Y7_MYTGA</name>
<sequence>MAASIKHLCTQCCDGGVSKKAVTWCKECEVFFCGDCEKLHRKSKRVKGHNLISVQDYQKLPTLIKEMSSMCRDHNKRFELYCSVHSCPCCVKCKTDKHQKCSDMKPLSEILKKVKSSASVQLFENDLKDVKEDLFEAIRLLKTKILTNNFQKTKAVEKVRNMRKSINDYLNGLEQTLLNDLEINYSKLKSNMNIFIQQMEKRASQLDQMQRDFNNLINNSTELQTYVGLREIEEKTSEAAKYIADLESRNIFNEEILKVNISSEIESILQHVKSFGDIIVTTTSSKLRVKTGRKHQAQYLVPSSCEIEDIKPFFIERLTIPEDVTTLNIWACVVLHDGKLVMFDYNKARILLFSNNGIFVREVVSFTETLLDACLVGNNTVAVALGSANQTALVDIENNTIIRTVNLSHQCDAVGSDGEAMVVSGIEKSSVVNLKDMSFIILEGVGAYHIALSNGHIYGTINNENKIYCYKITGEPLWVFKHEEIQSPQGITLDQHGFVYIASRGNNSIVVVSPDGKTCKTILSEADGIKSPYAIDINKEIGMMLVSIEIRNIYNSALIYKI</sequence>
<dbReference type="OrthoDB" id="6056772at2759"/>
<dbReference type="GO" id="GO:0008270">
    <property type="term" value="F:zinc ion binding"/>
    <property type="evidence" value="ECO:0007669"/>
    <property type="project" value="UniProtKB-KW"/>
</dbReference>
<dbReference type="CDD" id="cd19757">
    <property type="entry name" value="Bbox1"/>
    <property type="match status" value="1"/>
</dbReference>
<evidence type="ECO:0000313" key="5">
    <source>
        <dbReference type="Proteomes" id="UP000596742"/>
    </source>
</evidence>
<keyword evidence="5" id="KW-1185">Reference proteome</keyword>
<evidence type="ECO:0000256" key="1">
    <source>
        <dbReference type="PROSITE-ProRule" id="PRU00024"/>
    </source>
</evidence>
<feature type="coiled-coil region" evidence="2">
    <location>
        <begin position="178"/>
        <end position="249"/>
    </location>
</feature>
<dbReference type="InterPro" id="IPR000315">
    <property type="entry name" value="Znf_B-box"/>
</dbReference>
<keyword evidence="1" id="KW-0862">Zinc</keyword>
<dbReference type="AlphaFoldDB" id="A0A8B6C2Y7"/>
<gene>
    <name evidence="4" type="ORF">MGAL_10B067298</name>
</gene>
<dbReference type="SUPFAM" id="SSF101898">
    <property type="entry name" value="NHL repeat"/>
    <property type="match status" value="1"/>
</dbReference>
<dbReference type="PANTHER" id="PTHR25462:SF296">
    <property type="entry name" value="MEIOTIC P26, ISOFORM F"/>
    <property type="match status" value="1"/>
</dbReference>
<dbReference type="PROSITE" id="PS50119">
    <property type="entry name" value="ZF_BBOX"/>
    <property type="match status" value="1"/>
</dbReference>
<evidence type="ECO:0000256" key="2">
    <source>
        <dbReference type="SAM" id="Coils"/>
    </source>
</evidence>
<protein>
    <recommendedName>
        <fullName evidence="3">B box-type domain-containing protein</fullName>
    </recommendedName>
</protein>
<dbReference type="InterPro" id="IPR011042">
    <property type="entry name" value="6-blade_b-propeller_TolB-like"/>
</dbReference>
<comment type="caution">
    <text evidence="4">The sequence shown here is derived from an EMBL/GenBank/DDBJ whole genome shotgun (WGS) entry which is preliminary data.</text>
</comment>
<dbReference type="GO" id="GO:0061630">
    <property type="term" value="F:ubiquitin protein ligase activity"/>
    <property type="evidence" value="ECO:0007669"/>
    <property type="project" value="TreeGrafter"/>
</dbReference>
<keyword evidence="1" id="KW-0479">Metal-binding</keyword>
<dbReference type="CDD" id="cd19776">
    <property type="entry name" value="Bbox2_TRIM25_C-IV"/>
    <property type="match status" value="1"/>
</dbReference>
<dbReference type="SUPFAM" id="SSF57845">
    <property type="entry name" value="B-box zinc-binding domain"/>
    <property type="match status" value="1"/>
</dbReference>
<dbReference type="Gene3D" id="2.120.10.30">
    <property type="entry name" value="TolB, C-terminal domain"/>
    <property type="match status" value="1"/>
</dbReference>
<dbReference type="Gene3D" id="3.30.160.60">
    <property type="entry name" value="Classic Zinc Finger"/>
    <property type="match status" value="1"/>
</dbReference>
<feature type="domain" description="B box-type" evidence="3">
    <location>
        <begin position="13"/>
        <end position="54"/>
    </location>
</feature>
<dbReference type="Proteomes" id="UP000596742">
    <property type="component" value="Unassembled WGS sequence"/>
</dbReference>
<evidence type="ECO:0000259" key="3">
    <source>
        <dbReference type="PROSITE" id="PS50119"/>
    </source>
</evidence>
<proteinExistence type="predicted"/>